<keyword evidence="2" id="KW-1185">Reference proteome</keyword>
<proteinExistence type="predicted"/>
<protein>
    <recommendedName>
        <fullName evidence="3">SIMPL domain-containing protein</fullName>
    </recommendedName>
</protein>
<dbReference type="PANTHER" id="PTHR34387:SF2">
    <property type="entry name" value="SLR1258 PROTEIN"/>
    <property type="match status" value="1"/>
</dbReference>
<dbReference type="InterPro" id="IPR007497">
    <property type="entry name" value="SIMPL/DUF541"/>
</dbReference>
<dbReference type="AlphaFoldDB" id="A0A317T8A8"/>
<dbReference type="OrthoDB" id="9806540at2"/>
<dbReference type="Pfam" id="PF04402">
    <property type="entry name" value="SIMPL"/>
    <property type="match status" value="1"/>
</dbReference>
<evidence type="ECO:0000313" key="1">
    <source>
        <dbReference type="EMBL" id="PWW82560.1"/>
    </source>
</evidence>
<dbReference type="GO" id="GO:0006974">
    <property type="term" value="P:DNA damage response"/>
    <property type="evidence" value="ECO:0007669"/>
    <property type="project" value="TreeGrafter"/>
</dbReference>
<dbReference type="EMBL" id="PDNZ01000003">
    <property type="protein sequence ID" value="PWW82560.1"/>
    <property type="molecule type" value="Genomic_DNA"/>
</dbReference>
<evidence type="ECO:0000313" key="2">
    <source>
        <dbReference type="Proteomes" id="UP000246278"/>
    </source>
</evidence>
<name>A0A317T8A8_9CHLB</name>
<accession>A0A317T8A8</accession>
<dbReference type="InterPro" id="IPR052022">
    <property type="entry name" value="26kDa_periplasmic_antigen"/>
</dbReference>
<dbReference type="PIRSF" id="PIRSF029033">
    <property type="entry name" value="UCP029033"/>
    <property type="match status" value="1"/>
</dbReference>
<comment type="caution">
    <text evidence="1">The sequence shown here is derived from an EMBL/GenBank/DDBJ whole genome shotgun (WGS) entry which is preliminary data.</text>
</comment>
<sequence>MKEKRIAESFILGALLCVGLIVSAYVIAEGFTRFKAYERTVKVKGLAEREVHADIAIWPITFSVTADELSFLVEALTEQNDSVRDFLLQKGFSEKEISVSPPSFTDRQAQGYGDASRYRFRYTGRSTVSVYSEDIERIRQARGNLSELGSKGIAIAGENYEARTEYLYTKLNEVKPAMIESATNNARAVAEKFAADSGSRLGKIKRASQGQFSITDRDSNTPHIKKVRVVSTLEYYLVD</sequence>
<evidence type="ECO:0008006" key="3">
    <source>
        <dbReference type="Google" id="ProtNLM"/>
    </source>
</evidence>
<dbReference type="InterPro" id="IPR016907">
    <property type="entry name" value="UCP029033"/>
</dbReference>
<dbReference type="PANTHER" id="PTHR34387">
    <property type="entry name" value="SLR1258 PROTEIN"/>
    <property type="match status" value="1"/>
</dbReference>
<reference evidence="2" key="1">
    <citation type="submission" date="2017-10" db="EMBL/GenBank/DDBJ databases">
        <authorList>
            <person name="Gaisin V.A."/>
            <person name="Rysina M.S."/>
            <person name="Grouzdev D.S."/>
        </authorList>
    </citation>
    <scope>NUCLEOTIDE SEQUENCE [LARGE SCALE GENOMIC DNA]</scope>
    <source>
        <strain evidence="2">V1</strain>
    </source>
</reference>
<dbReference type="RefSeq" id="WP_110023037.1">
    <property type="nucleotide sequence ID" value="NZ_PDNZ01000003.1"/>
</dbReference>
<gene>
    <name evidence="1" type="ORF">CR164_04495</name>
</gene>
<dbReference type="Proteomes" id="UP000246278">
    <property type="component" value="Unassembled WGS sequence"/>
</dbReference>
<organism evidence="1 2">
    <name type="scientific">Prosthecochloris marina</name>
    <dbReference type="NCBI Taxonomy" id="2017681"/>
    <lineage>
        <taxon>Bacteria</taxon>
        <taxon>Pseudomonadati</taxon>
        <taxon>Chlorobiota</taxon>
        <taxon>Chlorobiia</taxon>
        <taxon>Chlorobiales</taxon>
        <taxon>Chlorobiaceae</taxon>
        <taxon>Prosthecochloris</taxon>
    </lineage>
</organism>